<dbReference type="SMART" id="SM00108">
    <property type="entry name" value="B_lectin"/>
    <property type="match status" value="2"/>
</dbReference>
<feature type="chain" id="PRO_5046783531" description="Bulb-type lectin domain-containing protein" evidence="1">
    <location>
        <begin position="34"/>
        <end position="298"/>
    </location>
</feature>
<proteinExistence type="predicted"/>
<dbReference type="InterPro" id="IPR036426">
    <property type="entry name" value="Bulb-type_lectin_dom_sf"/>
</dbReference>
<sequence length="298" mass="31734">MRTHALRRTLVSLLVVSASAAALVPAAATTAAAAPAQCRGPQSGVLATLNPGQRLDPGARLVDHVSTTELVMQPDGNLVLYALGTPGGYKLPLWASGTHGNPGAYATMQADGNFVVYKKDGGHGRGGALWHTNTYGTGAGTGSVRASLLGGEFLVEGRSANPRWSTRSTERQGWFCSEFATAAEGWWTGNWAQSATVWLVLQQDNNLVIYRKRDGKAIWSSNTYGGTRRVTLQMAPKDRGDLTLVEEGRTTARWRTGTANNPGAYALLQDDGNFVVYKKDGGPTKGGALWHTGTYNKV</sequence>
<organism evidence="3 4">
    <name type="scientific">Streptomyces katrae</name>
    <dbReference type="NCBI Taxonomy" id="68223"/>
    <lineage>
        <taxon>Bacteria</taxon>
        <taxon>Bacillati</taxon>
        <taxon>Actinomycetota</taxon>
        <taxon>Actinomycetes</taxon>
        <taxon>Kitasatosporales</taxon>
        <taxon>Streptomycetaceae</taxon>
        <taxon>Streptomyces</taxon>
    </lineage>
</organism>
<accession>A0ABT7H2P7</accession>
<feature type="domain" description="Bulb-type lectin" evidence="2">
    <location>
        <begin position="177"/>
        <end position="289"/>
    </location>
</feature>
<gene>
    <name evidence="3" type="ORF">QEZ40_005798</name>
</gene>
<evidence type="ECO:0000313" key="4">
    <source>
        <dbReference type="Proteomes" id="UP001223390"/>
    </source>
</evidence>
<feature type="signal peptide" evidence="1">
    <location>
        <begin position="1"/>
        <end position="33"/>
    </location>
</feature>
<dbReference type="Gene3D" id="2.90.10.10">
    <property type="entry name" value="Bulb-type lectin domain"/>
    <property type="match status" value="4"/>
</dbReference>
<dbReference type="PROSITE" id="PS50927">
    <property type="entry name" value="BULB_LECTIN"/>
    <property type="match status" value="2"/>
</dbReference>
<dbReference type="SUPFAM" id="SSF51110">
    <property type="entry name" value="alpha-D-mannose-specific plant lectins"/>
    <property type="match status" value="2"/>
</dbReference>
<dbReference type="PROSITE" id="PS51318">
    <property type="entry name" value="TAT"/>
    <property type="match status" value="1"/>
</dbReference>
<dbReference type="Proteomes" id="UP001223390">
    <property type="component" value="Unassembled WGS sequence"/>
</dbReference>
<reference evidence="3 4" key="1">
    <citation type="submission" date="2023-05" db="EMBL/GenBank/DDBJ databases">
        <title>Sequencing and Assembly of Streptomyces sp. NP73.</title>
        <authorList>
            <person name="Konwar A.N."/>
            <person name="Saikia K."/>
            <person name="Thakur D."/>
        </authorList>
    </citation>
    <scope>NUCLEOTIDE SEQUENCE [LARGE SCALE GENOMIC DNA]</scope>
    <source>
        <strain evidence="3 4">NP73</strain>
    </source>
</reference>
<comment type="caution">
    <text evidence="3">The sequence shown here is derived from an EMBL/GenBank/DDBJ whole genome shotgun (WGS) entry which is preliminary data.</text>
</comment>
<dbReference type="EMBL" id="JASITI010000056">
    <property type="protein sequence ID" value="MDK9500171.1"/>
    <property type="molecule type" value="Genomic_DNA"/>
</dbReference>
<dbReference type="RefSeq" id="WP_285345850.1">
    <property type="nucleotide sequence ID" value="NZ_JASITI010000056.1"/>
</dbReference>
<evidence type="ECO:0000259" key="2">
    <source>
        <dbReference type="PROSITE" id="PS50927"/>
    </source>
</evidence>
<name>A0ABT7H2P7_9ACTN</name>
<keyword evidence="1" id="KW-0732">Signal</keyword>
<evidence type="ECO:0000256" key="1">
    <source>
        <dbReference type="SAM" id="SignalP"/>
    </source>
</evidence>
<keyword evidence="4" id="KW-1185">Reference proteome</keyword>
<protein>
    <recommendedName>
        <fullName evidence="2">Bulb-type lectin domain-containing protein</fullName>
    </recommendedName>
</protein>
<dbReference type="InterPro" id="IPR001480">
    <property type="entry name" value="Bulb-type_lectin_dom"/>
</dbReference>
<evidence type="ECO:0000313" key="3">
    <source>
        <dbReference type="EMBL" id="MDK9500171.1"/>
    </source>
</evidence>
<feature type="domain" description="Bulb-type lectin" evidence="2">
    <location>
        <begin position="46"/>
        <end position="168"/>
    </location>
</feature>
<dbReference type="InterPro" id="IPR006311">
    <property type="entry name" value="TAT_signal"/>
</dbReference>